<dbReference type="GO" id="GO:0044780">
    <property type="term" value="P:bacterial-type flagellum assembly"/>
    <property type="evidence" value="ECO:0007669"/>
    <property type="project" value="InterPro"/>
</dbReference>
<evidence type="ECO:0000256" key="7">
    <source>
        <dbReference type="RuleBase" id="RU362063"/>
    </source>
</evidence>
<keyword evidence="9" id="KW-0282">Flagellum</keyword>
<evidence type="ECO:0000259" key="8">
    <source>
        <dbReference type="SMART" id="SM00858"/>
    </source>
</evidence>
<dbReference type="OrthoDB" id="1669037at2"/>
<dbReference type="GO" id="GO:0042597">
    <property type="term" value="C:periplasmic space"/>
    <property type="evidence" value="ECO:0007669"/>
    <property type="project" value="UniProtKB-SubCell"/>
</dbReference>
<reference evidence="9 10" key="1">
    <citation type="submission" date="2012-06" db="EMBL/GenBank/DDBJ databases">
        <title>Complete sequence of Thiocystis violascens DSM 198.</title>
        <authorList>
            <consortium name="US DOE Joint Genome Institute"/>
            <person name="Lucas S."/>
            <person name="Han J."/>
            <person name="Lapidus A."/>
            <person name="Cheng J.-F."/>
            <person name="Goodwin L."/>
            <person name="Pitluck S."/>
            <person name="Peters L."/>
            <person name="Ovchinnikova G."/>
            <person name="Teshima H."/>
            <person name="Detter J.C."/>
            <person name="Han C."/>
            <person name="Tapia R."/>
            <person name="Land M."/>
            <person name="Hauser L."/>
            <person name="Kyrpides N."/>
            <person name="Ivanova N."/>
            <person name="Pagani I."/>
            <person name="Vogl K."/>
            <person name="Liu Z."/>
            <person name="Frigaard N.-U."/>
            <person name="Bryant D."/>
            <person name="Woyke T."/>
        </authorList>
    </citation>
    <scope>NUCLEOTIDE SEQUENCE [LARGE SCALE GENOMIC DNA]</scope>
    <source>
        <strain evidence="10">ATCC 17096 / DSM 198 / 6111</strain>
    </source>
</reference>
<dbReference type="InterPro" id="IPR041231">
    <property type="entry name" value="FlgA_N"/>
</dbReference>
<dbReference type="CDD" id="cd11614">
    <property type="entry name" value="SAF_CpaB_FlgA_like"/>
    <property type="match status" value="1"/>
</dbReference>
<dbReference type="Gene3D" id="3.90.1210.10">
    <property type="entry name" value="Antifreeze-like/N-acetylneuraminic acid synthase C-terminal domain"/>
    <property type="match status" value="1"/>
</dbReference>
<dbReference type="EMBL" id="CP003154">
    <property type="protein sequence ID" value="AFL72460.1"/>
    <property type="molecule type" value="Genomic_DNA"/>
</dbReference>
<comment type="similarity">
    <text evidence="2 7">Belongs to the FlgA family.</text>
</comment>
<dbReference type="Pfam" id="PF17656">
    <property type="entry name" value="ChapFlgA_N"/>
    <property type="match status" value="1"/>
</dbReference>
<dbReference type="RefSeq" id="WP_014776963.1">
    <property type="nucleotide sequence ID" value="NC_018012.1"/>
</dbReference>
<dbReference type="PANTHER" id="PTHR36307:SF1">
    <property type="entry name" value="FLAGELLA BASAL BODY P-RING FORMATION PROTEIN FLGA"/>
    <property type="match status" value="1"/>
</dbReference>
<name>I3Y642_THIV6</name>
<keyword evidence="10" id="KW-1185">Reference proteome</keyword>
<dbReference type="AlphaFoldDB" id="I3Y642"/>
<dbReference type="eggNOG" id="COG1261">
    <property type="taxonomic scope" value="Bacteria"/>
</dbReference>
<dbReference type="InterPro" id="IPR017585">
    <property type="entry name" value="SAF_FlgA"/>
</dbReference>
<dbReference type="KEGG" id="tvi:Thivi_0391"/>
<dbReference type="STRING" id="765911.Thivi_0391"/>
<dbReference type="NCBIfam" id="TIGR03170">
    <property type="entry name" value="flgA_cterm"/>
    <property type="match status" value="1"/>
</dbReference>
<evidence type="ECO:0000256" key="2">
    <source>
        <dbReference type="ARBA" id="ARBA00010474"/>
    </source>
</evidence>
<evidence type="ECO:0000313" key="10">
    <source>
        <dbReference type="Proteomes" id="UP000006062"/>
    </source>
</evidence>
<dbReference type="HOGENOM" id="CLU_070510_4_1_6"/>
<dbReference type="Gene3D" id="2.30.30.760">
    <property type="match status" value="1"/>
</dbReference>
<evidence type="ECO:0000256" key="1">
    <source>
        <dbReference type="ARBA" id="ARBA00004418"/>
    </source>
</evidence>
<keyword evidence="4" id="KW-0732">Signal</keyword>
<protein>
    <recommendedName>
        <fullName evidence="3 7">Flagella basal body P-ring formation protein FlgA</fullName>
    </recommendedName>
</protein>
<evidence type="ECO:0000256" key="4">
    <source>
        <dbReference type="ARBA" id="ARBA00022729"/>
    </source>
</evidence>
<proteinExistence type="inferred from homology"/>
<comment type="function">
    <text evidence="6 7">Involved in the assembly process of the P-ring formation. It may associate with FlgF on the rod constituting a structure essential for the P-ring assembly or may act as a modulator protein for the P-ring assembly.</text>
</comment>
<keyword evidence="7" id="KW-1005">Bacterial flagellum biogenesis</keyword>
<keyword evidence="5 7" id="KW-0574">Periplasm</keyword>
<organism evidence="9 10">
    <name type="scientific">Thiocystis violascens (strain ATCC 17096 / DSM 198 / 6111)</name>
    <name type="common">Chromatium violascens</name>
    <dbReference type="NCBI Taxonomy" id="765911"/>
    <lineage>
        <taxon>Bacteria</taxon>
        <taxon>Pseudomonadati</taxon>
        <taxon>Pseudomonadota</taxon>
        <taxon>Gammaproteobacteria</taxon>
        <taxon>Chromatiales</taxon>
        <taxon>Chromatiaceae</taxon>
        <taxon>Thiocystis</taxon>
    </lineage>
</organism>
<sequence>MSHARPHRIDHALRRLLSLTVILLATLNAGTIRAADKPSEPLERILETARAFLTDSLNTDASVETRIEIGQLDSRLRLARCARAPSSELAPGARTGGNGTVNVRCSEPVAWSIFVPFRVERYTEVVTVARPLSRQQVIQPADVRLKRMETSQLARGYFQELAPIIGLEARRTLVPEQVLIDAHVTQRTLVERGQQVTLFSARPGLTVRMKGEALEAGTVGQRIRVRNKSSKRIVEGYVEPSGAIRTAF</sequence>
<dbReference type="SMART" id="SM00858">
    <property type="entry name" value="SAF"/>
    <property type="match status" value="1"/>
</dbReference>
<dbReference type="InterPro" id="IPR039246">
    <property type="entry name" value="Flagellar_FlgA"/>
</dbReference>
<keyword evidence="9" id="KW-0969">Cilium</keyword>
<dbReference type="Proteomes" id="UP000006062">
    <property type="component" value="Chromosome"/>
</dbReference>
<dbReference type="InterPro" id="IPR013974">
    <property type="entry name" value="SAF"/>
</dbReference>
<comment type="subcellular location">
    <subcellularLocation>
        <location evidence="1 7">Periplasm</location>
    </subcellularLocation>
</comment>
<dbReference type="Pfam" id="PF13144">
    <property type="entry name" value="ChapFlgA"/>
    <property type="match status" value="1"/>
</dbReference>
<evidence type="ECO:0000256" key="5">
    <source>
        <dbReference type="ARBA" id="ARBA00022764"/>
    </source>
</evidence>
<evidence type="ECO:0000256" key="3">
    <source>
        <dbReference type="ARBA" id="ARBA00014754"/>
    </source>
</evidence>
<accession>I3Y642</accession>
<keyword evidence="9" id="KW-0966">Cell projection</keyword>
<evidence type="ECO:0000313" key="9">
    <source>
        <dbReference type="EMBL" id="AFL72460.1"/>
    </source>
</evidence>
<gene>
    <name evidence="9" type="ordered locus">Thivi_0391</name>
</gene>
<dbReference type="PANTHER" id="PTHR36307">
    <property type="entry name" value="FLAGELLA BASAL BODY P-RING FORMATION PROTEIN FLGA"/>
    <property type="match status" value="1"/>
</dbReference>
<evidence type="ECO:0000256" key="6">
    <source>
        <dbReference type="ARBA" id="ARBA00025643"/>
    </source>
</evidence>
<feature type="domain" description="SAF" evidence="8">
    <location>
        <begin position="123"/>
        <end position="185"/>
    </location>
</feature>